<dbReference type="InterPro" id="IPR036179">
    <property type="entry name" value="Ig-like_dom_sf"/>
</dbReference>
<dbReference type="SMART" id="SM00408">
    <property type="entry name" value="IGc2"/>
    <property type="match status" value="2"/>
</dbReference>
<dbReference type="InterPro" id="IPR003598">
    <property type="entry name" value="Ig_sub2"/>
</dbReference>
<proteinExistence type="predicted"/>
<dbReference type="InterPro" id="IPR013783">
    <property type="entry name" value="Ig-like_fold"/>
</dbReference>
<gene>
    <name evidence="2" type="ORF">MELIAE_LOCUS3004</name>
</gene>
<dbReference type="InterPro" id="IPR007110">
    <property type="entry name" value="Ig-like_dom"/>
</dbReference>
<dbReference type="SMART" id="SM00409">
    <property type="entry name" value="IG"/>
    <property type="match status" value="1"/>
</dbReference>
<dbReference type="Gene3D" id="2.60.40.10">
    <property type="entry name" value="Immunoglobulins"/>
    <property type="match status" value="3"/>
</dbReference>
<dbReference type="SUPFAM" id="SSF48726">
    <property type="entry name" value="Immunoglobulin"/>
    <property type="match status" value="3"/>
</dbReference>
<reference evidence="2" key="1">
    <citation type="submission" date="2021-12" db="EMBL/GenBank/DDBJ databases">
        <authorList>
            <person name="King R."/>
        </authorList>
    </citation>
    <scope>NUCLEOTIDE SEQUENCE</scope>
</reference>
<evidence type="ECO:0000313" key="3">
    <source>
        <dbReference type="Proteomes" id="UP001154078"/>
    </source>
</evidence>
<accession>A0A9P0AX32</accession>
<evidence type="ECO:0000313" key="2">
    <source>
        <dbReference type="EMBL" id="CAH0550103.1"/>
    </source>
</evidence>
<feature type="domain" description="Ig-like" evidence="1">
    <location>
        <begin position="21"/>
        <end position="99"/>
    </location>
</feature>
<dbReference type="InterPro" id="IPR003599">
    <property type="entry name" value="Ig_sub"/>
</dbReference>
<feature type="domain" description="Ig-like" evidence="1">
    <location>
        <begin position="106"/>
        <end position="198"/>
    </location>
</feature>
<dbReference type="PANTHER" id="PTHR23278:SF25">
    <property type="entry name" value="GH14967P"/>
    <property type="match status" value="1"/>
</dbReference>
<feature type="domain" description="Ig-like" evidence="1">
    <location>
        <begin position="204"/>
        <end position="267"/>
    </location>
</feature>
<dbReference type="CDD" id="cd00096">
    <property type="entry name" value="Ig"/>
    <property type="match status" value="1"/>
</dbReference>
<dbReference type="OrthoDB" id="10006996at2759"/>
<evidence type="ECO:0000259" key="1">
    <source>
        <dbReference type="PROSITE" id="PS50835"/>
    </source>
</evidence>
<dbReference type="Proteomes" id="UP001154078">
    <property type="component" value="Chromosome 2"/>
</dbReference>
<dbReference type="EMBL" id="OV121133">
    <property type="protein sequence ID" value="CAH0550103.1"/>
    <property type="molecule type" value="Genomic_DNA"/>
</dbReference>
<dbReference type="Pfam" id="PF13927">
    <property type="entry name" value="Ig_3"/>
    <property type="match status" value="2"/>
</dbReference>
<name>A0A9P0AX32_BRAAE</name>
<dbReference type="AlphaFoldDB" id="A0A9P0AX32"/>
<keyword evidence="3" id="KW-1185">Reference proteome</keyword>
<dbReference type="PROSITE" id="PS50835">
    <property type="entry name" value="IG_LIKE"/>
    <property type="match status" value="3"/>
</dbReference>
<protein>
    <recommendedName>
        <fullName evidence="1">Ig-like domain-containing protein</fullName>
    </recommendedName>
</protein>
<dbReference type="PANTHER" id="PTHR23278">
    <property type="entry name" value="SIDESTEP PROTEIN"/>
    <property type="match status" value="1"/>
</dbReference>
<organism evidence="2 3">
    <name type="scientific">Brassicogethes aeneus</name>
    <name type="common">Rape pollen beetle</name>
    <name type="synonym">Meligethes aeneus</name>
    <dbReference type="NCBI Taxonomy" id="1431903"/>
    <lineage>
        <taxon>Eukaryota</taxon>
        <taxon>Metazoa</taxon>
        <taxon>Ecdysozoa</taxon>
        <taxon>Arthropoda</taxon>
        <taxon>Hexapoda</taxon>
        <taxon>Insecta</taxon>
        <taxon>Pterygota</taxon>
        <taxon>Neoptera</taxon>
        <taxon>Endopterygota</taxon>
        <taxon>Coleoptera</taxon>
        <taxon>Polyphaga</taxon>
        <taxon>Cucujiformia</taxon>
        <taxon>Nitidulidae</taxon>
        <taxon>Meligethinae</taxon>
        <taxon>Brassicogethes</taxon>
    </lineage>
</organism>
<sequence length="289" mass="31787">MHQINLDQRFEILKTYFECDCDRRDGKKIAFGTKPIPTVTWFRNEMMVSNASVALPSAGTSHVRSELRITGLGRRDVHSELTCQAKNNAKGPPLAATLHVDMNYTPEAKIILGTSLNPDAIREGTDVYFDCTVNAHPPAYKVEWRHNGKQLNINVGQGIIISNQSLVLQGVSRATAGNYSCVGYNTEGDGESNAFYLNVLSKQERAQISCQVDANPGDIQFRWTFNNSADLVDVAQSHIARSGTSSVVSYTPMTEMDYGTLLCYASNKIGAQRVPCVFHIIAAGKCFQS</sequence>